<evidence type="ECO:0000259" key="9">
    <source>
        <dbReference type="PROSITE" id="PS50042"/>
    </source>
</evidence>
<name>A0A1W0XAN4_HYPEX</name>
<protein>
    <recommendedName>
        <fullName evidence="2">cAMP-dependent protein kinase regulatory subunit</fullName>
    </recommendedName>
</protein>
<dbReference type="GO" id="GO:0004862">
    <property type="term" value="F:cAMP-dependent protein kinase inhibitor activity"/>
    <property type="evidence" value="ECO:0007669"/>
    <property type="project" value="TreeGrafter"/>
</dbReference>
<dbReference type="InterPro" id="IPR018490">
    <property type="entry name" value="cNMP-bd_dom_sf"/>
</dbReference>
<reference evidence="11" key="1">
    <citation type="submission" date="2017-01" db="EMBL/GenBank/DDBJ databases">
        <title>Comparative genomics of anhydrobiosis in the tardigrade Hypsibius dujardini.</title>
        <authorList>
            <person name="Yoshida Y."/>
            <person name="Koutsovoulos G."/>
            <person name="Laetsch D."/>
            <person name="Stevens L."/>
            <person name="Kumar S."/>
            <person name="Horikawa D."/>
            <person name="Ishino K."/>
            <person name="Komine S."/>
            <person name="Tomita M."/>
            <person name="Blaxter M."/>
            <person name="Arakawa K."/>
        </authorList>
    </citation>
    <scope>NUCLEOTIDE SEQUENCE [LARGE SCALE GENOMIC DNA]</scope>
    <source>
        <strain evidence="11">Z151</strain>
    </source>
</reference>
<organism evidence="10 11">
    <name type="scientific">Hypsibius exemplaris</name>
    <name type="common">Freshwater tardigrade</name>
    <dbReference type="NCBI Taxonomy" id="2072580"/>
    <lineage>
        <taxon>Eukaryota</taxon>
        <taxon>Metazoa</taxon>
        <taxon>Ecdysozoa</taxon>
        <taxon>Tardigrada</taxon>
        <taxon>Eutardigrada</taxon>
        <taxon>Parachela</taxon>
        <taxon>Hypsibioidea</taxon>
        <taxon>Hypsibiidae</taxon>
        <taxon>Hypsibius</taxon>
    </lineage>
</organism>
<dbReference type="EMBL" id="MTYJ01000007">
    <property type="protein sequence ID" value="OQV24331.1"/>
    <property type="molecule type" value="Genomic_DNA"/>
</dbReference>
<dbReference type="Proteomes" id="UP000192578">
    <property type="component" value="Unassembled WGS sequence"/>
</dbReference>
<evidence type="ECO:0000256" key="6">
    <source>
        <dbReference type="ARBA" id="ARBA00022741"/>
    </source>
</evidence>
<evidence type="ECO:0000256" key="3">
    <source>
        <dbReference type="ARBA" id="ARBA00022553"/>
    </source>
</evidence>
<evidence type="ECO:0000256" key="5">
    <source>
        <dbReference type="ARBA" id="ARBA00022737"/>
    </source>
</evidence>
<dbReference type="GO" id="GO:0033554">
    <property type="term" value="P:cellular response to stress"/>
    <property type="evidence" value="ECO:0007669"/>
    <property type="project" value="UniProtKB-ARBA"/>
</dbReference>
<dbReference type="SMART" id="SM00100">
    <property type="entry name" value="cNMP"/>
    <property type="match status" value="2"/>
</dbReference>
<feature type="region of interest" description="Disordered" evidence="8">
    <location>
        <begin position="110"/>
        <end position="136"/>
    </location>
</feature>
<dbReference type="SUPFAM" id="SSF51206">
    <property type="entry name" value="cAMP-binding domain-like"/>
    <property type="match status" value="2"/>
</dbReference>
<gene>
    <name evidence="10" type="ORF">BV898_01870</name>
</gene>
<keyword evidence="4" id="KW-0116">cAMP-binding</keyword>
<dbReference type="Gene3D" id="2.60.120.10">
    <property type="entry name" value="Jelly Rolls"/>
    <property type="match status" value="2"/>
</dbReference>
<comment type="similarity">
    <text evidence="1">Belongs to the cAMP-dependent kinase regulatory chain family.</text>
</comment>
<evidence type="ECO:0000256" key="7">
    <source>
        <dbReference type="ARBA" id="ARBA00023149"/>
    </source>
</evidence>
<dbReference type="Pfam" id="PF00027">
    <property type="entry name" value="cNMP_binding"/>
    <property type="match status" value="2"/>
</dbReference>
<evidence type="ECO:0000313" key="11">
    <source>
        <dbReference type="Proteomes" id="UP000192578"/>
    </source>
</evidence>
<accession>A0A1W0XAN4</accession>
<evidence type="ECO:0000256" key="8">
    <source>
        <dbReference type="SAM" id="MobiDB-lite"/>
    </source>
</evidence>
<keyword evidence="11" id="KW-1185">Reference proteome</keyword>
<proteinExistence type="inferred from homology"/>
<dbReference type="SUPFAM" id="SSF47391">
    <property type="entry name" value="Dimerization-anchoring domain of cAMP-dependent PK regulatory subunit"/>
    <property type="match status" value="1"/>
</dbReference>
<dbReference type="PROSITE" id="PS00889">
    <property type="entry name" value="CNMP_BINDING_2"/>
    <property type="match status" value="1"/>
</dbReference>
<keyword evidence="6" id="KW-0547">Nucleotide-binding</keyword>
<evidence type="ECO:0000256" key="1">
    <source>
        <dbReference type="ARBA" id="ARBA00005753"/>
    </source>
</evidence>
<dbReference type="GO" id="GO:0030552">
    <property type="term" value="F:cAMP binding"/>
    <property type="evidence" value="ECO:0007669"/>
    <property type="project" value="UniProtKB-KW"/>
</dbReference>
<sequence>MPAERTSNASVPVPDGLRAMLQRFVVAVLRQGVTPQGLIPFAASYFNRLNLNEEGGGQRSSMTRVLFRDDVLGNGGTAGGEGSLSFGAAAAHRGSDISDDGEIASMQDFNKQKMRRRQSVSAESFDPSKADDTPETEVAFHKKDDEQLERLRKAVAGVFLFRSLDSTQLLKVLNALFEVDATPGQHIIDQGEDDADNFYVIESGIYDVYVKNEAQEPQHCWEYSNSGSFGELALMYNQPRAATIVARTPGKLWALDRQTFQRIVLKAAFKKRCIYMELIDNVETLAELTPYERQNLCDALQPRVFADGDVIVRQGDFADGLYFIESGEVVVTRSEDGEEKEVDRLDDGKYFGELALITQRPRACSVVANGDCKVAFLDVKAFERLLGPCVEIMKRNIDQYRHQLEKVFGQSHLLESTEL</sequence>
<dbReference type="CDD" id="cd00038">
    <property type="entry name" value="CAP_ED"/>
    <property type="match status" value="2"/>
</dbReference>
<dbReference type="Gene3D" id="1.20.890.10">
    <property type="entry name" value="cAMP-dependent protein kinase regulatory subunit, dimerization-anchoring domain"/>
    <property type="match status" value="1"/>
</dbReference>
<keyword evidence="3" id="KW-0597">Phosphoprotein</keyword>
<dbReference type="InterPro" id="IPR050503">
    <property type="entry name" value="cAMP-dep_PK_reg_su-like"/>
</dbReference>
<evidence type="ECO:0000256" key="2">
    <source>
        <dbReference type="ARBA" id="ARBA00020355"/>
    </source>
</evidence>
<comment type="caution">
    <text evidence="10">The sequence shown here is derived from an EMBL/GenBank/DDBJ whole genome shotgun (WGS) entry which is preliminary data.</text>
</comment>
<keyword evidence="7" id="KW-0114">cAMP</keyword>
<dbReference type="FunFam" id="2.60.120.10:FF:000039">
    <property type="entry name" value="cAMP-dependent protein kinase regulatory subunit"/>
    <property type="match status" value="1"/>
</dbReference>
<dbReference type="PANTHER" id="PTHR11635:SF152">
    <property type="entry name" value="CAMP-DEPENDENT PROTEIN KINASE TYPE I REGULATORY SUBUNIT-RELATED"/>
    <property type="match status" value="1"/>
</dbReference>
<dbReference type="GO" id="GO:0034236">
    <property type="term" value="F:protein kinase A catalytic subunit binding"/>
    <property type="evidence" value="ECO:0007669"/>
    <property type="project" value="TreeGrafter"/>
</dbReference>
<feature type="domain" description="Cyclic nucleotide-binding" evidence="9">
    <location>
        <begin position="284"/>
        <end position="403"/>
    </location>
</feature>
<evidence type="ECO:0000256" key="4">
    <source>
        <dbReference type="ARBA" id="ARBA00022566"/>
    </source>
</evidence>
<feature type="domain" description="Cyclic nucleotide-binding" evidence="9">
    <location>
        <begin position="160"/>
        <end position="281"/>
    </location>
</feature>
<dbReference type="AlphaFoldDB" id="A0A1W0XAN4"/>
<dbReference type="FunFam" id="2.60.120.10:FF:000108">
    <property type="entry name" value="cAMP-dependent protein kinase type II regulatory subunit"/>
    <property type="match status" value="1"/>
</dbReference>
<dbReference type="GO" id="GO:0005952">
    <property type="term" value="C:cAMP-dependent protein kinase complex"/>
    <property type="evidence" value="ECO:0007669"/>
    <property type="project" value="InterPro"/>
</dbReference>
<dbReference type="PROSITE" id="PS00888">
    <property type="entry name" value="CNMP_BINDING_1"/>
    <property type="match status" value="1"/>
</dbReference>
<evidence type="ECO:0000313" key="10">
    <source>
        <dbReference type="EMBL" id="OQV24331.1"/>
    </source>
</evidence>
<keyword evidence="5" id="KW-0677">Repeat</keyword>
<dbReference type="PROSITE" id="PS50042">
    <property type="entry name" value="CNMP_BINDING_3"/>
    <property type="match status" value="2"/>
</dbReference>
<dbReference type="PRINTS" id="PR00103">
    <property type="entry name" value="CAMPKINASE"/>
</dbReference>
<dbReference type="InterPro" id="IPR000595">
    <property type="entry name" value="cNMP-bd_dom"/>
</dbReference>
<dbReference type="OrthoDB" id="417078at2759"/>
<dbReference type="InterPro" id="IPR014710">
    <property type="entry name" value="RmlC-like_jellyroll"/>
</dbReference>
<dbReference type="PANTHER" id="PTHR11635">
    <property type="entry name" value="CAMP-DEPENDENT PROTEIN KINASE REGULATORY CHAIN"/>
    <property type="match status" value="1"/>
</dbReference>
<feature type="compositionally biased region" description="Basic and acidic residues" evidence="8">
    <location>
        <begin position="126"/>
        <end position="136"/>
    </location>
</feature>
<dbReference type="GO" id="GO:0005829">
    <property type="term" value="C:cytosol"/>
    <property type="evidence" value="ECO:0007669"/>
    <property type="project" value="TreeGrafter"/>
</dbReference>
<dbReference type="InterPro" id="IPR018488">
    <property type="entry name" value="cNMP-bd_CS"/>
</dbReference>